<comment type="similarity">
    <text evidence="1 2">Belongs to the peptidase A24 family.</text>
</comment>
<evidence type="ECO:0000256" key="2">
    <source>
        <dbReference type="RuleBase" id="RU003793"/>
    </source>
</evidence>
<dbReference type="InterPro" id="IPR050882">
    <property type="entry name" value="Prepilin_peptidase/N-MTase"/>
</dbReference>
<dbReference type="RefSeq" id="WP_276293683.1">
    <property type="nucleotide sequence ID" value="NZ_CP119862.1"/>
</dbReference>
<keyword evidence="3" id="KW-0812">Transmembrane</keyword>
<protein>
    <submittedName>
        <fullName evidence="5">A24 family peptidase</fullName>
        <ecNumber evidence="5">3.4.23.-</ecNumber>
    </submittedName>
</protein>
<name>A0ABT8Q0V8_9ENTR</name>
<evidence type="ECO:0000256" key="3">
    <source>
        <dbReference type="SAM" id="Phobius"/>
    </source>
</evidence>
<dbReference type="Gene3D" id="1.20.120.1220">
    <property type="match status" value="1"/>
</dbReference>
<keyword evidence="6" id="KW-1185">Reference proteome</keyword>
<feature type="transmembrane region" description="Helical" evidence="3">
    <location>
        <begin position="102"/>
        <end position="123"/>
    </location>
</feature>
<dbReference type="PRINTS" id="PR00864">
    <property type="entry name" value="PREPILNPTASE"/>
</dbReference>
<feature type="transmembrane region" description="Helical" evidence="3">
    <location>
        <begin position="135"/>
        <end position="157"/>
    </location>
</feature>
<comment type="caution">
    <text evidence="5">The sequence shown here is derived from an EMBL/GenBank/DDBJ whole genome shotgun (WGS) entry which is preliminary data.</text>
</comment>
<keyword evidence="3" id="KW-1133">Transmembrane helix</keyword>
<dbReference type="InterPro" id="IPR014032">
    <property type="entry name" value="Peptidase_A24A_bac"/>
</dbReference>
<accession>A0ABT8Q0V8</accession>
<dbReference type="Proteomes" id="UP001174867">
    <property type="component" value="Unassembled WGS sequence"/>
</dbReference>
<dbReference type="GO" id="GO:0016787">
    <property type="term" value="F:hydrolase activity"/>
    <property type="evidence" value="ECO:0007669"/>
    <property type="project" value="UniProtKB-KW"/>
</dbReference>
<evidence type="ECO:0000259" key="4">
    <source>
        <dbReference type="Pfam" id="PF01478"/>
    </source>
</evidence>
<proteinExistence type="inferred from homology"/>
<evidence type="ECO:0000313" key="5">
    <source>
        <dbReference type="EMBL" id="MDN8602218.1"/>
    </source>
</evidence>
<evidence type="ECO:0000313" key="6">
    <source>
        <dbReference type="Proteomes" id="UP001174867"/>
    </source>
</evidence>
<dbReference type="InterPro" id="IPR000045">
    <property type="entry name" value="Prepilin_IV_endopep_pep"/>
</dbReference>
<evidence type="ECO:0000256" key="1">
    <source>
        <dbReference type="ARBA" id="ARBA00005801"/>
    </source>
</evidence>
<gene>
    <name evidence="5" type="ORF">Q0A17_22850</name>
</gene>
<feature type="transmembrane region" description="Helical" evidence="3">
    <location>
        <begin position="55"/>
        <end position="73"/>
    </location>
</feature>
<dbReference type="PANTHER" id="PTHR30487">
    <property type="entry name" value="TYPE 4 PREPILIN-LIKE PROTEINS LEADER PEPTIDE-PROCESSING ENZYME"/>
    <property type="match status" value="1"/>
</dbReference>
<dbReference type="EMBL" id="JAUJYW010000017">
    <property type="protein sequence ID" value="MDN8602218.1"/>
    <property type="molecule type" value="Genomic_DNA"/>
</dbReference>
<keyword evidence="5" id="KW-0378">Hydrolase</keyword>
<reference evidence="5 6" key="1">
    <citation type="submission" date="2023-07" db="EMBL/GenBank/DDBJ databases">
        <title>Citrobacter selenititolerans sp. nov., isolated from seleniferous soil.</title>
        <authorList>
            <person name="Zhang S."/>
            <person name="Li K."/>
            <person name="Peng J."/>
            <person name="Wang H."/>
            <person name="Sun J."/>
            <person name="Guo Y."/>
        </authorList>
    </citation>
    <scope>NUCLEOTIDE SEQUENCE [LARGE SCALE GENOMIC DNA]</scope>
    <source>
        <strain evidence="5 6">S2-9</strain>
    </source>
</reference>
<keyword evidence="3" id="KW-0472">Membrane</keyword>
<sequence length="159" mass="17865">MYSALPFLLTYLFLSGRLWVTDLRTGFLPDRLTCPLLWSGLIYHQLFLPARLPDALWGAVAGYVLFALLYWGYRLARRQEGLGYGDVKFLAALGAWHEWQSLPMLVFIAAFLACAAVGMDLFRDGKAVLKNPLPFGPYMAAAGFIMGWETLMPIVSLRL</sequence>
<organism evidence="5 6">
    <name type="scientific">Citrobacter enshiensis</name>
    <dbReference type="NCBI Taxonomy" id="2971264"/>
    <lineage>
        <taxon>Bacteria</taxon>
        <taxon>Pseudomonadati</taxon>
        <taxon>Pseudomonadota</taxon>
        <taxon>Gammaproteobacteria</taxon>
        <taxon>Enterobacterales</taxon>
        <taxon>Enterobacteriaceae</taxon>
        <taxon>Citrobacter</taxon>
    </lineage>
</organism>
<dbReference type="PANTHER" id="PTHR30487:SF0">
    <property type="entry name" value="PREPILIN LEADER PEPTIDASE_N-METHYLTRANSFERASE-RELATED"/>
    <property type="match status" value="1"/>
</dbReference>
<feature type="domain" description="Prepilin type IV endopeptidase peptidase" evidence="4">
    <location>
        <begin position="18"/>
        <end position="115"/>
    </location>
</feature>
<dbReference type="Pfam" id="PF01478">
    <property type="entry name" value="Peptidase_A24"/>
    <property type="match status" value="1"/>
</dbReference>
<dbReference type="EC" id="3.4.23.-" evidence="5"/>